<dbReference type="AlphaFoldDB" id="A0AAD3MPH7"/>
<dbReference type="EMBL" id="BRZM01000035">
    <property type="protein sequence ID" value="GLD58648.1"/>
    <property type="molecule type" value="Genomic_DNA"/>
</dbReference>
<feature type="signal peptide" evidence="1">
    <location>
        <begin position="1"/>
        <end position="24"/>
    </location>
</feature>
<gene>
    <name evidence="2" type="ORF">AKAME5_001073900</name>
</gene>
<reference evidence="2" key="1">
    <citation type="submission" date="2022-08" db="EMBL/GenBank/DDBJ databases">
        <title>Genome sequencing of akame (Lates japonicus).</title>
        <authorList>
            <person name="Hashiguchi Y."/>
            <person name="Takahashi H."/>
        </authorList>
    </citation>
    <scope>NUCLEOTIDE SEQUENCE</scope>
    <source>
        <strain evidence="2">Kochi</strain>
    </source>
</reference>
<evidence type="ECO:0000313" key="3">
    <source>
        <dbReference type="Proteomes" id="UP001279410"/>
    </source>
</evidence>
<keyword evidence="3" id="KW-1185">Reference proteome</keyword>
<sequence>MCALLPAWLCLLLGLLPLEIQCRAFTLQSLTHRHSSSGKDPMLRSNLGGMLKKLLFLSGSPQVHNLNYYAV</sequence>
<feature type="chain" id="PRO_5042261029" evidence="1">
    <location>
        <begin position="25"/>
        <end position="71"/>
    </location>
</feature>
<proteinExistence type="predicted"/>
<protein>
    <submittedName>
        <fullName evidence="2">ADM2-like isoform X1</fullName>
    </submittedName>
</protein>
<evidence type="ECO:0000313" key="2">
    <source>
        <dbReference type="EMBL" id="GLD58648.1"/>
    </source>
</evidence>
<dbReference type="Proteomes" id="UP001279410">
    <property type="component" value="Unassembled WGS sequence"/>
</dbReference>
<evidence type="ECO:0000256" key="1">
    <source>
        <dbReference type="SAM" id="SignalP"/>
    </source>
</evidence>
<accession>A0AAD3MPH7</accession>
<keyword evidence="1" id="KW-0732">Signal</keyword>
<feature type="non-terminal residue" evidence="2">
    <location>
        <position position="71"/>
    </location>
</feature>
<name>A0AAD3MPH7_LATJO</name>
<organism evidence="2 3">
    <name type="scientific">Lates japonicus</name>
    <name type="common">Japanese lates</name>
    <dbReference type="NCBI Taxonomy" id="270547"/>
    <lineage>
        <taxon>Eukaryota</taxon>
        <taxon>Metazoa</taxon>
        <taxon>Chordata</taxon>
        <taxon>Craniata</taxon>
        <taxon>Vertebrata</taxon>
        <taxon>Euteleostomi</taxon>
        <taxon>Actinopterygii</taxon>
        <taxon>Neopterygii</taxon>
        <taxon>Teleostei</taxon>
        <taxon>Neoteleostei</taxon>
        <taxon>Acanthomorphata</taxon>
        <taxon>Carangaria</taxon>
        <taxon>Carangaria incertae sedis</taxon>
        <taxon>Centropomidae</taxon>
        <taxon>Lates</taxon>
    </lineage>
</organism>
<comment type="caution">
    <text evidence="2">The sequence shown here is derived from an EMBL/GenBank/DDBJ whole genome shotgun (WGS) entry which is preliminary data.</text>
</comment>